<name>A0ABV2T8M1_9BACT</name>
<comment type="caution">
    <text evidence="2">The sequence shown here is derived from an EMBL/GenBank/DDBJ whole genome shotgun (WGS) entry which is preliminary data.</text>
</comment>
<dbReference type="InterPro" id="IPR000086">
    <property type="entry name" value="NUDIX_hydrolase_dom"/>
</dbReference>
<dbReference type="CDD" id="cd02883">
    <property type="entry name" value="NUDIX_Hydrolase"/>
    <property type="match status" value="1"/>
</dbReference>
<sequence length="303" mass="34349">MQNIKPTGVIIARFQTPSLHPGHLNLINQVKQKHNRLIIVLGVSPVKGSRKNPLDYFTRERMIKQAFPDIVILPLSDQPDDKQWSKMLDELLLHTFPHETFALYGSRDSFIATYSGRYATEALPPVQDYNATAMREDISDKVFATEEFRAGIIYNTYNQFPKAYPTVDIALFKDNQQYLLLGRKPNETAWRLPGGFTDPTDACYEAAALRELQEECGPLTTTPLQYEMSLLVDDWRYRSETDKIMTSLFSTSLISGEPAPGDDLAAVKWVPVKDIIPLIAAKEIVSTHIPLLEKLAQKYSEND</sequence>
<dbReference type="SUPFAM" id="SSF52374">
    <property type="entry name" value="Nucleotidylyl transferase"/>
    <property type="match status" value="1"/>
</dbReference>
<evidence type="ECO:0000313" key="3">
    <source>
        <dbReference type="Proteomes" id="UP001549749"/>
    </source>
</evidence>
<organism evidence="2 3">
    <name type="scientific">Chitinophaga defluvii</name>
    <dbReference type="NCBI Taxonomy" id="3163343"/>
    <lineage>
        <taxon>Bacteria</taxon>
        <taxon>Pseudomonadati</taxon>
        <taxon>Bacteroidota</taxon>
        <taxon>Chitinophagia</taxon>
        <taxon>Chitinophagales</taxon>
        <taxon>Chitinophagaceae</taxon>
        <taxon>Chitinophaga</taxon>
    </lineage>
</organism>
<dbReference type="EMBL" id="JBEXAC010000002">
    <property type="protein sequence ID" value="MET6999353.1"/>
    <property type="molecule type" value="Genomic_DNA"/>
</dbReference>
<evidence type="ECO:0000313" key="2">
    <source>
        <dbReference type="EMBL" id="MET6999353.1"/>
    </source>
</evidence>
<evidence type="ECO:0000259" key="1">
    <source>
        <dbReference type="PROSITE" id="PS51462"/>
    </source>
</evidence>
<dbReference type="Gene3D" id="3.90.79.10">
    <property type="entry name" value="Nucleoside Triphosphate Pyrophosphohydrolase"/>
    <property type="match status" value="1"/>
</dbReference>
<protein>
    <submittedName>
        <fullName evidence="2">NUDIX domain-containing protein</fullName>
    </submittedName>
</protein>
<reference evidence="2 3" key="1">
    <citation type="submission" date="2024-06" db="EMBL/GenBank/DDBJ databases">
        <title>Chitinophaga defluvii sp. nov., isolated from municipal sewage.</title>
        <authorList>
            <person name="Zhang L."/>
        </authorList>
    </citation>
    <scope>NUCLEOTIDE SEQUENCE [LARGE SCALE GENOMIC DNA]</scope>
    <source>
        <strain evidence="2 3">H8</strain>
    </source>
</reference>
<dbReference type="Proteomes" id="UP001549749">
    <property type="component" value="Unassembled WGS sequence"/>
</dbReference>
<dbReference type="PANTHER" id="PTHR43736">
    <property type="entry name" value="ADP-RIBOSE PYROPHOSPHATASE"/>
    <property type="match status" value="1"/>
</dbReference>
<dbReference type="InterPro" id="IPR015797">
    <property type="entry name" value="NUDIX_hydrolase-like_dom_sf"/>
</dbReference>
<dbReference type="Gene3D" id="3.40.50.620">
    <property type="entry name" value="HUPs"/>
    <property type="match status" value="1"/>
</dbReference>
<dbReference type="InterPro" id="IPR004821">
    <property type="entry name" value="Cyt_trans-like"/>
</dbReference>
<dbReference type="PROSITE" id="PS51462">
    <property type="entry name" value="NUDIX"/>
    <property type="match status" value="1"/>
</dbReference>
<keyword evidence="3" id="KW-1185">Reference proteome</keyword>
<dbReference type="Pfam" id="PF01467">
    <property type="entry name" value="CTP_transf_like"/>
    <property type="match status" value="1"/>
</dbReference>
<proteinExistence type="predicted"/>
<dbReference type="SUPFAM" id="SSF55811">
    <property type="entry name" value="Nudix"/>
    <property type="match status" value="1"/>
</dbReference>
<dbReference type="PANTHER" id="PTHR43736:SF1">
    <property type="entry name" value="DIHYDRONEOPTERIN TRIPHOSPHATE DIPHOSPHATASE"/>
    <property type="match status" value="1"/>
</dbReference>
<dbReference type="InterPro" id="IPR014729">
    <property type="entry name" value="Rossmann-like_a/b/a_fold"/>
</dbReference>
<dbReference type="Pfam" id="PF00293">
    <property type="entry name" value="NUDIX"/>
    <property type="match status" value="1"/>
</dbReference>
<accession>A0ABV2T8M1</accession>
<feature type="domain" description="Nudix hydrolase" evidence="1">
    <location>
        <begin position="162"/>
        <end position="292"/>
    </location>
</feature>
<dbReference type="RefSeq" id="WP_354661920.1">
    <property type="nucleotide sequence ID" value="NZ_JBEXAC010000002.1"/>
</dbReference>
<gene>
    <name evidence="2" type="ORF">ABR189_18335</name>
</gene>